<feature type="domain" description="SAM" evidence="8">
    <location>
        <begin position="622"/>
        <end position="680"/>
    </location>
</feature>
<evidence type="ECO:0000256" key="5">
    <source>
        <dbReference type="ARBA" id="ARBA00022989"/>
    </source>
</evidence>
<keyword evidence="4 7" id="KW-0812">Transmembrane</keyword>
<dbReference type="Pfam" id="PF00536">
    <property type="entry name" value="SAM_1"/>
    <property type="match status" value="1"/>
</dbReference>
<feature type="transmembrane region" description="Helical" evidence="7">
    <location>
        <begin position="383"/>
        <end position="409"/>
    </location>
</feature>
<dbReference type="SUPFAM" id="SSF52540">
    <property type="entry name" value="P-loop containing nucleoside triphosphate hydrolases"/>
    <property type="match status" value="1"/>
</dbReference>
<comment type="caution">
    <text evidence="10">The sequence shown here is derived from an EMBL/GenBank/DDBJ whole genome shotgun (WGS) entry which is preliminary data.</text>
</comment>
<dbReference type="InterPro" id="IPR027417">
    <property type="entry name" value="P-loop_NTPase"/>
</dbReference>
<evidence type="ECO:0000256" key="3">
    <source>
        <dbReference type="ARBA" id="ARBA00022448"/>
    </source>
</evidence>
<dbReference type="InterPro" id="IPR013525">
    <property type="entry name" value="ABC2_TM"/>
</dbReference>
<name>A0A8S1CUQ4_9INSE</name>
<feature type="domain" description="ABC transporter" evidence="9">
    <location>
        <begin position="10"/>
        <end position="259"/>
    </location>
</feature>
<dbReference type="Proteomes" id="UP000494165">
    <property type="component" value="Unassembled WGS sequence"/>
</dbReference>
<dbReference type="InterPro" id="IPR003439">
    <property type="entry name" value="ABC_transporter-like_ATP-bd"/>
</dbReference>
<proteinExistence type="inferred from homology"/>
<comment type="subcellular location">
    <subcellularLocation>
        <location evidence="1">Membrane</location>
        <topology evidence="1">Multi-pass membrane protein</topology>
    </subcellularLocation>
</comment>
<evidence type="ECO:0000256" key="7">
    <source>
        <dbReference type="SAM" id="Phobius"/>
    </source>
</evidence>
<dbReference type="Gene3D" id="1.10.150.50">
    <property type="entry name" value="Transcription Factor, Ets-1"/>
    <property type="match status" value="1"/>
</dbReference>
<evidence type="ECO:0000259" key="9">
    <source>
        <dbReference type="PROSITE" id="PS50893"/>
    </source>
</evidence>
<dbReference type="GO" id="GO:0005524">
    <property type="term" value="F:ATP binding"/>
    <property type="evidence" value="ECO:0007669"/>
    <property type="project" value="InterPro"/>
</dbReference>
<keyword evidence="11" id="KW-1185">Reference proteome</keyword>
<dbReference type="PROSITE" id="PS50105">
    <property type="entry name" value="SAM_DOMAIN"/>
    <property type="match status" value="1"/>
</dbReference>
<feature type="transmembrane region" description="Helical" evidence="7">
    <location>
        <begin position="485"/>
        <end position="509"/>
    </location>
</feature>
<keyword evidence="3" id="KW-0813">Transport</keyword>
<feature type="transmembrane region" description="Helical" evidence="7">
    <location>
        <begin position="430"/>
        <end position="455"/>
    </location>
</feature>
<reference evidence="10 11" key="1">
    <citation type="submission" date="2020-04" db="EMBL/GenBank/DDBJ databases">
        <authorList>
            <person name="Alioto T."/>
            <person name="Alioto T."/>
            <person name="Gomez Garrido J."/>
        </authorList>
    </citation>
    <scope>NUCLEOTIDE SEQUENCE [LARGE SCALE GENOMIC DNA]</scope>
</reference>
<dbReference type="PANTHER" id="PTHR48041">
    <property type="entry name" value="ABC TRANSPORTER G FAMILY MEMBER 28"/>
    <property type="match status" value="1"/>
</dbReference>
<dbReference type="PANTHER" id="PTHR48041:SF113">
    <property type="entry name" value="ATP-BINDING CASSETTE SUB-FAMILY G MEMBER 5"/>
    <property type="match status" value="1"/>
</dbReference>
<dbReference type="SMART" id="SM00454">
    <property type="entry name" value="SAM"/>
    <property type="match status" value="1"/>
</dbReference>
<evidence type="ECO:0008006" key="12">
    <source>
        <dbReference type="Google" id="ProtNLM"/>
    </source>
</evidence>
<dbReference type="InterPro" id="IPR050352">
    <property type="entry name" value="ABCG_transporters"/>
</dbReference>
<dbReference type="FunFam" id="3.40.50.300:FF:001473">
    <property type="entry name" value="ATP-binding cassette transporter"/>
    <property type="match status" value="1"/>
</dbReference>
<evidence type="ECO:0000313" key="11">
    <source>
        <dbReference type="Proteomes" id="UP000494165"/>
    </source>
</evidence>
<dbReference type="PROSITE" id="PS50893">
    <property type="entry name" value="ABC_TRANSPORTER_2"/>
    <property type="match status" value="1"/>
</dbReference>
<evidence type="ECO:0000256" key="2">
    <source>
        <dbReference type="ARBA" id="ARBA00005814"/>
    </source>
</evidence>
<keyword evidence="5 7" id="KW-1133">Transmembrane helix</keyword>
<dbReference type="InterPro" id="IPR001660">
    <property type="entry name" value="SAM"/>
</dbReference>
<gene>
    <name evidence="10" type="ORF">CLODIP_2_CD10978</name>
</gene>
<dbReference type="GO" id="GO:0140359">
    <property type="term" value="F:ABC-type transporter activity"/>
    <property type="evidence" value="ECO:0007669"/>
    <property type="project" value="InterPro"/>
</dbReference>
<dbReference type="SUPFAM" id="SSF47769">
    <property type="entry name" value="SAM/Pointed domain"/>
    <property type="match status" value="1"/>
</dbReference>
<feature type="transmembrane region" description="Helical" evidence="7">
    <location>
        <begin position="798"/>
        <end position="817"/>
    </location>
</feature>
<comment type="similarity">
    <text evidence="2">Belongs to the ABC transporter superfamily. ABCG family. Eye pigment precursor importer (TC 3.A.1.204) subfamily.</text>
</comment>
<sequence length="826" mass="89969">MSARHQPSVLELCNIFHTGQVESGGCLKRLSGRVRSGLVLKDVSFVVHSGELLAVLGSKGSGKRALLDVISGRAEGATRGQVLLNGTPLDASDFQKCGAYVGKRNDLLTGLTTEQTLLYAAALELGSKVSNYVRRARVKQVLADLALTHVAYRGVDSLDNSEYRRLVIGVQIIKDPILLLLDEPTAGLSPLHAYLVLSMLANHARNCGRIVILSMERPRSDVFPFLDRVAILCLGDVVYAGRTTLLLDYFQQIGFPCSELENPLMYYLCLSTVDRRSRDLFMDSTQQIASLVEKFKIQGSAYSHDIAGVPLSPERGHKLPLCVLGRPGALKKFWALFCRQTATTFNLRLSGLRSLFLQLFLLPIVCASTMLSFSTLLDYQRSYSSVSGLCFIILAISYYSASLVTSLLYPELRTRFYQEKRDGLCSGSQVVISSTLLGLPLSAASAALSAGLIIWLTGNHYDNWLVLFGAILATVLAVEQQTKAILIYLQDSLTAFLCTSLIFAMALILSSGTLRAQGGMPGWLQFLTTVAQPHYTSTALHQALLADSIAAPHNATLACPVFNSPECRFKDGMDFYTERLGPDIGYSQAEMRVIESGVCSIKELDLDAEAILASTKMYDPAISTILMGIGAEETIPLFEKASVTMKMFLLLTDDDLKNIGVSLSQSRREILAAIKNFHLKDWADESVPSMQGIPISFQEGLTITMNSLKQLQLLASSFKYVSDGLQRNSPPVPVNKDVPATVVLCKCIDAAITVNELLGAEMHAMKALVNQMHPAQGDDAEADYIPPAPRPRPTNSRFGGFALTAISLALLAAYAAAKTDFLFKSN</sequence>
<dbReference type="Gene3D" id="3.40.50.300">
    <property type="entry name" value="P-loop containing nucleotide triphosphate hydrolases"/>
    <property type="match status" value="1"/>
</dbReference>
<feature type="transmembrane region" description="Helical" evidence="7">
    <location>
        <begin position="355"/>
        <end position="377"/>
    </location>
</feature>
<evidence type="ECO:0000259" key="8">
    <source>
        <dbReference type="PROSITE" id="PS50105"/>
    </source>
</evidence>
<feature type="transmembrane region" description="Helical" evidence="7">
    <location>
        <begin position="461"/>
        <end position="478"/>
    </location>
</feature>
<evidence type="ECO:0000256" key="6">
    <source>
        <dbReference type="ARBA" id="ARBA00023136"/>
    </source>
</evidence>
<dbReference type="InterPro" id="IPR013761">
    <property type="entry name" value="SAM/pointed_sf"/>
</dbReference>
<dbReference type="EMBL" id="CADEPI010000041">
    <property type="protein sequence ID" value="CAB3368966.1"/>
    <property type="molecule type" value="Genomic_DNA"/>
</dbReference>
<evidence type="ECO:0000256" key="4">
    <source>
        <dbReference type="ARBA" id="ARBA00022692"/>
    </source>
</evidence>
<dbReference type="Pfam" id="PF00005">
    <property type="entry name" value="ABC_tran"/>
    <property type="match status" value="1"/>
</dbReference>
<dbReference type="AlphaFoldDB" id="A0A8S1CUQ4"/>
<keyword evidence="6 7" id="KW-0472">Membrane</keyword>
<organism evidence="10 11">
    <name type="scientific">Cloeon dipterum</name>
    <dbReference type="NCBI Taxonomy" id="197152"/>
    <lineage>
        <taxon>Eukaryota</taxon>
        <taxon>Metazoa</taxon>
        <taxon>Ecdysozoa</taxon>
        <taxon>Arthropoda</taxon>
        <taxon>Hexapoda</taxon>
        <taxon>Insecta</taxon>
        <taxon>Pterygota</taxon>
        <taxon>Palaeoptera</taxon>
        <taxon>Ephemeroptera</taxon>
        <taxon>Pisciforma</taxon>
        <taxon>Baetidae</taxon>
        <taxon>Cloeon</taxon>
    </lineage>
</organism>
<dbReference type="OrthoDB" id="66620at2759"/>
<dbReference type="GO" id="GO:0043190">
    <property type="term" value="C:ATP-binding cassette (ABC) transporter complex"/>
    <property type="evidence" value="ECO:0007669"/>
    <property type="project" value="TreeGrafter"/>
</dbReference>
<dbReference type="Pfam" id="PF01061">
    <property type="entry name" value="ABC2_membrane"/>
    <property type="match status" value="1"/>
</dbReference>
<accession>A0A8S1CUQ4</accession>
<dbReference type="GO" id="GO:0016887">
    <property type="term" value="F:ATP hydrolysis activity"/>
    <property type="evidence" value="ECO:0007669"/>
    <property type="project" value="InterPro"/>
</dbReference>
<protein>
    <recommendedName>
        <fullName evidence="12">ABC transporter domain-containing protein</fullName>
    </recommendedName>
</protein>
<evidence type="ECO:0000313" key="10">
    <source>
        <dbReference type="EMBL" id="CAB3368966.1"/>
    </source>
</evidence>
<evidence type="ECO:0000256" key="1">
    <source>
        <dbReference type="ARBA" id="ARBA00004141"/>
    </source>
</evidence>